<dbReference type="Proteomes" id="UP001204615">
    <property type="component" value="Unassembled WGS sequence"/>
</dbReference>
<organism evidence="2 3">
    <name type="scientific">Dyella lutea</name>
    <dbReference type="NCBI Taxonomy" id="2950441"/>
    <lineage>
        <taxon>Bacteria</taxon>
        <taxon>Pseudomonadati</taxon>
        <taxon>Pseudomonadota</taxon>
        <taxon>Gammaproteobacteria</taxon>
        <taxon>Lysobacterales</taxon>
        <taxon>Rhodanobacteraceae</taxon>
        <taxon>Dyella</taxon>
    </lineage>
</organism>
<dbReference type="SUPFAM" id="SSF47336">
    <property type="entry name" value="ACP-like"/>
    <property type="match status" value="1"/>
</dbReference>
<protein>
    <submittedName>
        <fullName evidence="2">Phosphopantetheine-binding protein</fullName>
    </submittedName>
</protein>
<evidence type="ECO:0000313" key="2">
    <source>
        <dbReference type="EMBL" id="MCP1375863.1"/>
    </source>
</evidence>
<dbReference type="Gene3D" id="1.10.1200.10">
    <property type="entry name" value="ACP-like"/>
    <property type="match status" value="1"/>
</dbReference>
<accession>A0ABT1FEP4</accession>
<dbReference type="EMBL" id="JAMZEK010000004">
    <property type="protein sequence ID" value="MCP1375863.1"/>
    <property type="molecule type" value="Genomic_DNA"/>
</dbReference>
<name>A0ABT1FEP4_9GAMM</name>
<evidence type="ECO:0000259" key="1">
    <source>
        <dbReference type="Pfam" id="PF00550"/>
    </source>
</evidence>
<proteinExistence type="predicted"/>
<reference evidence="2 3" key="1">
    <citation type="submission" date="2022-06" db="EMBL/GenBank/DDBJ databases">
        <title>Dyella sp. Sa strain:Sa Genome sequencing.</title>
        <authorList>
            <person name="Park S."/>
        </authorList>
    </citation>
    <scope>NUCLEOTIDE SEQUENCE [LARGE SCALE GENOMIC DNA]</scope>
    <source>
        <strain evidence="2 3">Sa</strain>
    </source>
</reference>
<sequence>MSAELARITADIRTYILENLMFSDDGSVLANDASLLEKGVIDSTGVLELAMFLETQFGISVKADDLLPQNFDSVDSMAGFVHRAINSEVAAAAAV</sequence>
<dbReference type="Pfam" id="PF00550">
    <property type="entry name" value="PP-binding"/>
    <property type="match status" value="1"/>
</dbReference>
<dbReference type="InterPro" id="IPR009081">
    <property type="entry name" value="PP-bd_ACP"/>
</dbReference>
<comment type="caution">
    <text evidence="2">The sequence shown here is derived from an EMBL/GenBank/DDBJ whole genome shotgun (WGS) entry which is preliminary data.</text>
</comment>
<dbReference type="InterPro" id="IPR036736">
    <property type="entry name" value="ACP-like_sf"/>
</dbReference>
<gene>
    <name evidence="2" type="ORF">NC595_17575</name>
</gene>
<feature type="domain" description="Carrier" evidence="1">
    <location>
        <begin position="12"/>
        <end position="81"/>
    </location>
</feature>
<keyword evidence="3" id="KW-1185">Reference proteome</keyword>
<dbReference type="RefSeq" id="WP_253568626.1">
    <property type="nucleotide sequence ID" value="NZ_JAMZEK010000004.1"/>
</dbReference>
<evidence type="ECO:0000313" key="3">
    <source>
        <dbReference type="Proteomes" id="UP001204615"/>
    </source>
</evidence>